<dbReference type="PANTHER" id="PTHR37817">
    <property type="entry name" value="N-ACETYLTRANSFERASE EIS"/>
    <property type="match status" value="1"/>
</dbReference>
<evidence type="ECO:0000313" key="2">
    <source>
        <dbReference type="EMBL" id="MBM9466783.1"/>
    </source>
</evidence>
<dbReference type="SUPFAM" id="SSF55729">
    <property type="entry name" value="Acyl-CoA N-acyltransferases (Nat)"/>
    <property type="match status" value="1"/>
</dbReference>
<reference evidence="2" key="1">
    <citation type="submission" date="2021-01" db="EMBL/GenBank/DDBJ databases">
        <title>YIM 132084 draft genome.</title>
        <authorList>
            <person name="An D."/>
        </authorList>
    </citation>
    <scope>NUCLEOTIDE SEQUENCE</scope>
    <source>
        <strain evidence="2">YIM 132084</strain>
    </source>
</reference>
<accession>A0A938YBV2</accession>
<dbReference type="InterPro" id="IPR025559">
    <property type="entry name" value="Eis_dom"/>
</dbReference>
<dbReference type="SUPFAM" id="SSF55718">
    <property type="entry name" value="SCP-like"/>
    <property type="match status" value="1"/>
</dbReference>
<keyword evidence="3" id="KW-1185">Reference proteome</keyword>
<dbReference type="CDD" id="cd04301">
    <property type="entry name" value="NAT_SF"/>
    <property type="match status" value="1"/>
</dbReference>
<dbReference type="GO" id="GO:0034069">
    <property type="term" value="F:aminoglycoside N-acetyltransferase activity"/>
    <property type="evidence" value="ECO:0007669"/>
    <property type="project" value="TreeGrafter"/>
</dbReference>
<dbReference type="EMBL" id="JAERWK010000008">
    <property type="protein sequence ID" value="MBM9466783.1"/>
    <property type="molecule type" value="Genomic_DNA"/>
</dbReference>
<evidence type="ECO:0000313" key="3">
    <source>
        <dbReference type="Proteomes" id="UP000663792"/>
    </source>
</evidence>
<dbReference type="PROSITE" id="PS51186">
    <property type="entry name" value="GNAT"/>
    <property type="match status" value="1"/>
</dbReference>
<organism evidence="2 3">
    <name type="scientific">Nakamurella leprariae</name>
    <dbReference type="NCBI Taxonomy" id="2803911"/>
    <lineage>
        <taxon>Bacteria</taxon>
        <taxon>Bacillati</taxon>
        <taxon>Actinomycetota</taxon>
        <taxon>Actinomycetes</taxon>
        <taxon>Nakamurellales</taxon>
        <taxon>Nakamurellaceae</taxon>
        <taxon>Nakamurella</taxon>
    </lineage>
</organism>
<dbReference type="PANTHER" id="PTHR37817:SF1">
    <property type="entry name" value="N-ACETYLTRANSFERASE EIS"/>
    <property type="match status" value="1"/>
</dbReference>
<dbReference type="GO" id="GO:0030649">
    <property type="term" value="P:aminoglycoside antibiotic catabolic process"/>
    <property type="evidence" value="ECO:0007669"/>
    <property type="project" value="TreeGrafter"/>
</dbReference>
<sequence>MQVRQLTSADATALAALSQESFGVPDDVVPPRPGIHHWGVFDGAPARLVAAAEDRCHDSWLGGRPVPTAAVGSVMVAAEQRGRGLARRLMTHLLTAARARGAVVSTLFRTAPALYRSLGYEQIAELIDGTLPIQALRGIRVPEGVRVRRAAPGDPDDRAGIAALYTDLAREQSGWLTRTGPTLPDPATGPQALTVALDADGRLQGVLSWHRADATLTVDDLLTRTAPAGSALLAVLGSFDAVVGEIRLRTTGLDPVHWLVPGDGWRVDRVRPYMLRPIDLAAAVAARGWPEDLRGTVTISVDDWVCPWNTGHHRLEWRDGVGRVAPGEPGGPRMAVRGLGLLLAGGLDAAVLRRAGLLAGGTAADDRVLTRAMAGPRPGIRDFF</sequence>
<proteinExistence type="predicted"/>
<dbReference type="InterPro" id="IPR000182">
    <property type="entry name" value="GNAT_dom"/>
</dbReference>
<dbReference type="AlphaFoldDB" id="A0A938YBV2"/>
<dbReference type="InterPro" id="IPR041380">
    <property type="entry name" value="Acetyltransf_17"/>
</dbReference>
<dbReference type="Gene3D" id="3.40.630.30">
    <property type="match status" value="2"/>
</dbReference>
<dbReference type="Proteomes" id="UP000663792">
    <property type="component" value="Unassembled WGS sequence"/>
</dbReference>
<gene>
    <name evidence="2" type="ORF">JL106_05740</name>
</gene>
<name>A0A938YBV2_9ACTN</name>
<dbReference type="InterPro" id="IPR016181">
    <property type="entry name" value="Acyl_CoA_acyltransferase"/>
</dbReference>
<comment type="caution">
    <text evidence="2">The sequence shown here is derived from an EMBL/GenBank/DDBJ whole genome shotgun (WGS) entry which is preliminary data.</text>
</comment>
<dbReference type="RefSeq" id="WP_205259746.1">
    <property type="nucleotide sequence ID" value="NZ_JAERWK010000008.1"/>
</dbReference>
<dbReference type="Gene3D" id="3.30.1050.10">
    <property type="entry name" value="SCP2 sterol-binding domain"/>
    <property type="match status" value="1"/>
</dbReference>
<protein>
    <submittedName>
        <fullName evidence="2">GNAT family N-acetyltransferase</fullName>
    </submittedName>
</protein>
<evidence type="ECO:0000259" key="1">
    <source>
        <dbReference type="PROSITE" id="PS51186"/>
    </source>
</evidence>
<dbReference type="Pfam" id="PF13530">
    <property type="entry name" value="SCP2_2"/>
    <property type="match status" value="1"/>
</dbReference>
<dbReference type="InterPro" id="IPR036527">
    <property type="entry name" value="SCP2_sterol-bd_dom_sf"/>
</dbReference>
<feature type="domain" description="N-acetyltransferase" evidence="1">
    <location>
        <begin position="1"/>
        <end position="143"/>
    </location>
</feature>
<dbReference type="Pfam" id="PF13527">
    <property type="entry name" value="Acetyltransf_9"/>
    <property type="match status" value="1"/>
</dbReference>
<dbReference type="Pfam" id="PF17668">
    <property type="entry name" value="Acetyltransf_17"/>
    <property type="match status" value="1"/>
</dbReference>
<dbReference type="InterPro" id="IPR051554">
    <property type="entry name" value="Acetyltransferase_Eis"/>
</dbReference>